<gene>
    <name evidence="1" type="ORF">HID58_079444</name>
</gene>
<evidence type="ECO:0000313" key="1">
    <source>
        <dbReference type="EMBL" id="KAH0862233.1"/>
    </source>
</evidence>
<name>A0ABQ7Y217_BRANA</name>
<sequence>MGVDMLLLDSQVCYVPLLEFITALTVVKRDEDVKVIVAVLTIGCLRHQKFSELKCSLYVEEDELMSFTKIIVDAMQEAKVSASNEAEISQTFSEAAAAQVDLRSLEL</sequence>
<comment type="caution">
    <text evidence="1">The sequence shown here is derived from an EMBL/GenBank/DDBJ whole genome shotgun (WGS) entry which is preliminary data.</text>
</comment>
<dbReference type="EMBL" id="JAGKQM010000018">
    <property type="protein sequence ID" value="KAH0862233.1"/>
    <property type="molecule type" value="Genomic_DNA"/>
</dbReference>
<reference evidence="1 2" key="1">
    <citation type="submission" date="2021-05" db="EMBL/GenBank/DDBJ databases">
        <title>Genome Assembly of Synthetic Allotetraploid Brassica napus Reveals Homoeologous Exchanges between Subgenomes.</title>
        <authorList>
            <person name="Davis J.T."/>
        </authorList>
    </citation>
    <scope>NUCLEOTIDE SEQUENCE [LARGE SCALE GENOMIC DNA]</scope>
    <source>
        <strain evidence="2">cv. Da-Ae</strain>
        <tissue evidence="1">Seedling</tissue>
    </source>
</reference>
<keyword evidence="2" id="KW-1185">Reference proteome</keyword>
<dbReference type="Proteomes" id="UP000824890">
    <property type="component" value="Unassembled WGS sequence"/>
</dbReference>
<organism evidence="1 2">
    <name type="scientific">Brassica napus</name>
    <name type="common">Rape</name>
    <dbReference type="NCBI Taxonomy" id="3708"/>
    <lineage>
        <taxon>Eukaryota</taxon>
        <taxon>Viridiplantae</taxon>
        <taxon>Streptophyta</taxon>
        <taxon>Embryophyta</taxon>
        <taxon>Tracheophyta</taxon>
        <taxon>Spermatophyta</taxon>
        <taxon>Magnoliopsida</taxon>
        <taxon>eudicotyledons</taxon>
        <taxon>Gunneridae</taxon>
        <taxon>Pentapetalae</taxon>
        <taxon>rosids</taxon>
        <taxon>malvids</taxon>
        <taxon>Brassicales</taxon>
        <taxon>Brassicaceae</taxon>
        <taxon>Brassiceae</taxon>
        <taxon>Brassica</taxon>
    </lineage>
</organism>
<accession>A0ABQ7Y217</accession>
<protein>
    <submittedName>
        <fullName evidence="1">Uncharacterized protein</fullName>
    </submittedName>
</protein>
<proteinExistence type="predicted"/>
<evidence type="ECO:0000313" key="2">
    <source>
        <dbReference type="Proteomes" id="UP000824890"/>
    </source>
</evidence>